<dbReference type="Gene3D" id="3.60.15.10">
    <property type="entry name" value="Ribonuclease Z/Hydroxyacylglutathione hydrolase-like"/>
    <property type="match status" value="1"/>
</dbReference>
<dbReference type="Proteomes" id="UP001596106">
    <property type="component" value="Unassembled WGS sequence"/>
</dbReference>
<organism evidence="2 3">
    <name type="scientific">Larkinella bovis</name>
    <dbReference type="NCBI Taxonomy" id="683041"/>
    <lineage>
        <taxon>Bacteria</taxon>
        <taxon>Pseudomonadati</taxon>
        <taxon>Bacteroidota</taxon>
        <taxon>Cytophagia</taxon>
        <taxon>Cytophagales</taxon>
        <taxon>Spirosomataceae</taxon>
        <taxon>Larkinella</taxon>
    </lineage>
</organism>
<comment type="caution">
    <text evidence="2">The sequence shown here is derived from an EMBL/GenBank/DDBJ whole genome shotgun (WGS) entry which is preliminary data.</text>
</comment>
<dbReference type="SUPFAM" id="SSF56281">
    <property type="entry name" value="Metallo-hydrolase/oxidoreductase"/>
    <property type="match status" value="1"/>
</dbReference>
<name>A0ABW0ID59_9BACT</name>
<proteinExistence type="predicted"/>
<accession>A0ABW0ID59</accession>
<dbReference type="InterPro" id="IPR052159">
    <property type="entry name" value="Competence_DNA_uptake"/>
</dbReference>
<evidence type="ECO:0000259" key="1">
    <source>
        <dbReference type="Pfam" id="PF00753"/>
    </source>
</evidence>
<gene>
    <name evidence="2" type="ORF">ACFPMF_17750</name>
</gene>
<dbReference type="InterPro" id="IPR036866">
    <property type="entry name" value="RibonucZ/Hydroxyglut_hydro"/>
</dbReference>
<keyword evidence="3" id="KW-1185">Reference proteome</keyword>
<evidence type="ECO:0000313" key="2">
    <source>
        <dbReference type="EMBL" id="MFC5411171.1"/>
    </source>
</evidence>
<dbReference type="InterPro" id="IPR001279">
    <property type="entry name" value="Metallo-B-lactamas"/>
</dbReference>
<protein>
    <submittedName>
        <fullName evidence="2">ComEC/Rec2 family competence protein</fullName>
    </submittedName>
</protein>
<dbReference type="PANTHER" id="PTHR30619:SF1">
    <property type="entry name" value="RECOMBINATION PROTEIN 2"/>
    <property type="match status" value="1"/>
</dbReference>
<dbReference type="EMBL" id="JBHSMA010000005">
    <property type="protein sequence ID" value="MFC5411171.1"/>
    <property type="molecule type" value="Genomic_DNA"/>
</dbReference>
<evidence type="ECO:0000313" key="3">
    <source>
        <dbReference type="Proteomes" id="UP001596106"/>
    </source>
</evidence>
<feature type="domain" description="Metallo-beta-lactamase" evidence="1">
    <location>
        <begin position="113"/>
        <end position="141"/>
    </location>
</feature>
<dbReference type="PANTHER" id="PTHR30619">
    <property type="entry name" value="DNA INTERNALIZATION/COMPETENCE PROTEIN COMEC/REC2"/>
    <property type="match status" value="1"/>
</dbReference>
<reference evidence="3" key="1">
    <citation type="journal article" date="2019" name="Int. J. Syst. Evol. Microbiol.">
        <title>The Global Catalogue of Microorganisms (GCM) 10K type strain sequencing project: providing services to taxonomists for standard genome sequencing and annotation.</title>
        <authorList>
            <consortium name="The Broad Institute Genomics Platform"/>
            <consortium name="The Broad Institute Genome Sequencing Center for Infectious Disease"/>
            <person name="Wu L."/>
            <person name="Ma J."/>
        </authorList>
    </citation>
    <scope>NUCLEOTIDE SEQUENCE [LARGE SCALE GENOMIC DNA]</scope>
    <source>
        <strain evidence="3">CCUG 55250</strain>
    </source>
</reference>
<sequence length="428" mass="47575">MADMKADSGLRIMLNRALRNSFLTALLVGFQTVIFAQSKVGDAYPNWTAGYLDIHHINTGKGECAFAILPDGTTMMIDAGEIAKGNQTADPRPNDSRTPGEWISRYILRMMHPLPEKKIDYVLSTHLHDDHIGAAEPGKKKSAKGNYLLSGMSEVGDHIPFGKIVDRGWPNYNWPLPMTDNKNVQNHISFVKSQLARGATAEQFKAGSNQQFRLLKKADQYPEFEIRNIAVNGQVWTGIRDNVRNHFPPLEKLSKEDYPTENQCSAAIRISYGNFDYFNGGDLVHASAPVGAWQNIETPAGIVTGPVEVCEANHHAAYDAMGENFLMAVRPCVIVIQTWGASHPNSSTYLRMLEDGKVYPGERDIFSTNLMKETLAVISERRISAMKSRQGHVVVRVHPGGGQYDIYVLDDSSENFTIKAVHGPYKSR</sequence>
<dbReference type="Pfam" id="PF00753">
    <property type="entry name" value="Lactamase_B"/>
    <property type="match status" value="1"/>
</dbReference>